<feature type="compositionally biased region" description="Pro residues" evidence="1">
    <location>
        <begin position="34"/>
        <end position="53"/>
    </location>
</feature>
<comment type="caution">
    <text evidence="3">The sequence shown here is derived from an EMBL/GenBank/DDBJ whole genome shotgun (WGS) entry which is preliminary data.</text>
</comment>
<reference evidence="3" key="1">
    <citation type="submission" date="2020-10" db="EMBL/GenBank/DDBJ databases">
        <authorList>
            <person name="Kikuchi T."/>
        </authorList>
    </citation>
    <scope>NUCLEOTIDE SEQUENCE</scope>
    <source>
        <strain evidence="3">NKZ352</strain>
    </source>
</reference>
<accession>A0A8S1HPD5</accession>
<keyword evidence="2" id="KW-0732">Signal</keyword>
<name>A0A8S1HPD5_9PELO</name>
<sequence>MRNRLVLLTILLLNIQSFYWVDAANGTSQQPKQPTKPQPTAQPNPKPKPTPPPKDFDYPESLEFLDNNMRVEFGSTHIRRQTFAAFYVLPSTDFQVVAWPVEICQGVYVCPAQTKDRLIDPVDFSQADFCTQDGSIHFFPADHKLIIYQGSNRIVKAWDLPWLNFEATATDGTYNLMTLDAYDYDAYLTTKKPEVKPVTVKMANKDLLVLSNSRYCHPTVSQPSNGGRAEFLPNLNTVKNPAVLVNQGKEVLDYRLALGNVRNYENLPLIVKQTALMKLNKKGRCPKVFYDTRGTSGITSTWKIPESKDLALWQYEIVEIKDCIDKQLPKSRFLSVNIAFDDCEWVRVWLTDKKDDIKFDSKKHLKSSIDLLVGQGLLIPSDSDVARPLAVAPGALSSVRLRITEGYGDNIVEVSYGWLKHDENNFRETMSLAGASTYRPYYINLIKPANCGAAVLNDMMHDALYQGVSAAERQCHVVKSCRQFDV</sequence>
<dbReference type="EMBL" id="CAJGYM010000079">
    <property type="protein sequence ID" value="CAD6196799.1"/>
    <property type="molecule type" value="Genomic_DNA"/>
</dbReference>
<feature type="chain" id="PRO_5035810062" evidence="2">
    <location>
        <begin position="24"/>
        <end position="486"/>
    </location>
</feature>
<protein>
    <submittedName>
        <fullName evidence="3">Uncharacterized protein</fullName>
    </submittedName>
</protein>
<dbReference type="Proteomes" id="UP000835052">
    <property type="component" value="Unassembled WGS sequence"/>
</dbReference>
<organism evidence="3 4">
    <name type="scientific">Caenorhabditis auriculariae</name>
    <dbReference type="NCBI Taxonomy" id="2777116"/>
    <lineage>
        <taxon>Eukaryota</taxon>
        <taxon>Metazoa</taxon>
        <taxon>Ecdysozoa</taxon>
        <taxon>Nematoda</taxon>
        <taxon>Chromadorea</taxon>
        <taxon>Rhabditida</taxon>
        <taxon>Rhabditina</taxon>
        <taxon>Rhabditomorpha</taxon>
        <taxon>Rhabditoidea</taxon>
        <taxon>Rhabditidae</taxon>
        <taxon>Peloderinae</taxon>
        <taxon>Caenorhabditis</taxon>
    </lineage>
</organism>
<proteinExistence type="predicted"/>
<gene>
    <name evidence="3" type="ORF">CAUJ_LOCUS12711</name>
</gene>
<feature type="signal peptide" evidence="2">
    <location>
        <begin position="1"/>
        <end position="23"/>
    </location>
</feature>
<dbReference type="OrthoDB" id="5864477at2759"/>
<evidence type="ECO:0000313" key="3">
    <source>
        <dbReference type="EMBL" id="CAD6196799.1"/>
    </source>
</evidence>
<feature type="region of interest" description="Disordered" evidence="1">
    <location>
        <begin position="26"/>
        <end position="58"/>
    </location>
</feature>
<keyword evidence="4" id="KW-1185">Reference proteome</keyword>
<evidence type="ECO:0000256" key="2">
    <source>
        <dbReference type="SAM" id="SignalP"/>
    </source>
</evidence>
<evidence type="ECO:0000313" key="4">
    <source>
        <dbReference type="Proteomes" id="UP000835052"/>
    </source>
</evidence>
<evidence type="ECO:0000256" key="1">
    <source>
        <dbReference type="SAM" id="MobiDB-lite"/>
    </source>
</evidence>
<dbReference type="AlphaFoldDB" id="A0A8S1HPD5"/>